<reference evidence="7 8" key="1">
    <citation type="submission" date="2016-11" db="EMBL/GenBank/DDBJ databases">
        <authorList>
            <person name="Jaros S."/>
            <person name="Januszkiewicz K."/>
            <person name="Wedrychowicz H."/>
        </authorList>
    </citation>
    <scope>NUCLEOTIDE SEQUENCE [LARGE SCALE GENOMIC DNA]</scope>
    <source>
        <strain evidence="7 8">DSM 6191</strain>
    </source>
</reference>
<dbReference type="GO" id="GO:0005524">
    <property type="term" value="F:ATP binding"/>
    <property type="evidence" value="ECO:0007669"/>
    <property type="project" value="UniProtKB-KW"/>
</dbReference>
<dbReference type="GO" id="GO:0016874">
    <property type="term" value="F:ligase activity"/>
    <property type="evidence" value="ECO:0007669"/>
    <property type="project" value="UniProtKB-KW"/>
</dbReference>
<evidence type="ECO:0000259" key="6">
    <source>
        <dbReference type="Pfam" id="PF03738"/>
    </source>
</evidence>
<accession>A0A1M5XKE9</accession>
<keyword evidence="4" id="KW-0067">ATP-binding</keyword>
<feature type="domain" description="Glutathionylspermidine synthase pre-ATP-grasp-like" evidence="6">
    <location>
        <begin position="30"/>
        <end position="407"/>
    </location>
</feature>
<evidence type="ECO:0000256" key="5">
    <source>
        <dbReference type="ARBA" id="ARBA00022842"/>
    </source>
</evidence>
<proteinExistence type="predicted"/>
<keyword evidence="5" id="KW-0460">Magnesium</keyword>
<dbReference type="InterPro" id="IPR005494">
    <property type="entry name" value="GSPS_pre-ATP-grasp-like_dom"/>
</dbReference>
<dbReference type="AlphaFoldDB" id="A0A1M5XKE9"/>
<evidence type="ECO:0000256" key="1">
    <source>
        <dbReference type="ARBA" id="ARBA00022598"/>
    </source>
</evidence>
<evidence type="ECO:0000256" key="3">
    <source>
        <dbReference type="ARBA" id="ARBA00022741"/>
    </source>
</evidence>
<keyword evidence="2" id="KW-0479">Metal-binding</keyword>
<evidence type="ECO:0000256" key="4">
    <source>
        <dbReference type="ARBA" id="ARBA00022840"/>
    </source>
</evidence>
<gene>
    <name evidence="7" type="ORF">SAMN02745941_01482</name>
</gene>
<keyword evidence="3" id="KW-0547">Nucleotide-binding</keyword>
<organism evidence="7 8">
    <name type="scientific">Clostridium intestinale DSM 6191</name>
    <dbReference type="NCBI Taxonomy" id="1121320"/>
    <lineage>
        <taxon>Bacteria</taxon>
        <taxon>Bacillati</taxon>
        <taxon>Bacillota</taxon>
        <taxon>Clostridia</taxon>
        <taxon>Eubacteriales</taxon>
        <taxon>Clostridiaceae</taxon>
        <taxon>Clostridium</taxon>
    </lineage>
</organism>
<dbReference type="Proteomes" id="UP000184241">
    <property type="component" value="Unassembled WGS sequence"/>
</dbReference>
<dbReference type="SUPFAM" id="SSF56059">
    <property type="entry name" value="Glutathione synthetase ATP-binding domain-like"/>
    <property type="match status" value="2"/>
</dbReference>
<sequence>MYRDYWDKLLFHYKLIHSKSFKNVYSDIPYFMKPKIYEEFIETAKHINNIALRVQNGINSEFSDFKKYIPKFNYMEEIISLTREPIPVFWSRFDGFIRAENKDKRIFYSELNYDKPCAERECMVAEETLKHNNVNNGFYNKIIGNFYDIKDKYYGSKNINVAFLVDPAHYEEAHLALLFQEQLYRDDIKIIITGAENIYVDNDETFCFDNKIDIILRLYPTEYLYEIKDIRKLLTLFNDNKILILNDPRVIISQCKNLYSYLWKLVDNKDTRLNEKEREVIIKTLPYTEELTNFNIEKAIKYKNDFVIKPIYGRYSEDVFIGSLHSEIEWEQSIEYIKNEMHIKPFILQEFCNQKRELSYYYDGNFRRATKGYGNYGVFLSNDEVIGMCVRWNPDYLTVDDYTWFTPIGVKEEVFKEKDTDLYIEDIEIKIVIDGEFTGIYSHDKPYIKTSLAILEEEKFDELKYAFEKLLKIFKKTRNHLLDNINLYEDILSINGLGQLMKKELSSELSFIGRMDWILDIHDNWKVLEINGETPAGICEAVYVEEIILKECDIDEGFERINKDLKRKIISQGKRLVESYDVDNPTIAFVALTYYEDWVNTNALYRIFKETSDYSCIYGNIEDLVIEGEKVYLYGTEVDIIFRYYPLDWFTKEDNANLKNLINLVNDKVFFLNPINTIIMQSKSFFSIIYALIERDFYTVEELGFIKKYIPFTTFDFNELKSNEFLIKPLLGREGKKITLSHDLEKIPDEDIIFQERVFQKGNEDGEFIVIGTYFTGDEFAGVYTRIGGEVTSKDCTFITLMKGIKD</sequence>
<evidence type="ECO:0000313" key="7">
    <source>
        <dbReference type="EMBL" id="SHI00281.1"/>
    </source>
</evidence>
<name>A0A1M5XKE9_9CLOT</name>
<protein>
    <submittedName>
        <fullName evidence="7">Glutathionylspermidine synthase</fullName>
    </submittedName>
</protein>
<dbReference type="Pfam" id="PF03738">
    <property type="entry name" value="GSP_synth"/>
    <property type="match status" value="2"/>
</dbReference>
<dbReference type="Gene3D" id="3.30.1490.330">
    <property type="match status" value="1"/>
</dbReference>
<evidence type="ECO:0000256" key="2">
    <source>
        <dbReference type="ARBA" id="ARBA00022723"/>
    </source>
</evidence>
<evidence type="ECO:0000313" key="8">
    <source>
        <dbReference type="Proteomes" id="UP000184241"/>
    </source>
</evidence>
<dbReference type="GO" id="GO:0046872">
    <property type="term" value="F:metal ion binding"/>
    <property type="evidence" value="ECO:0007669"/>
    <property type="project" value="UniProtKB-KW"/>
</dbReference>
<feature type="domain" description="Glutathionylspermidine synthase pre-ATP-grasp-like" evidence="6">
    <location>
        <begin position="443"/>
        <end position="799"/>
    </location>
</feature>
<keyword evidence="1" id="KW-0436">Ligase</keyword>
<dbReference type="EMBL" id="FQXU01000005">
    <property type="protein sequence ID" value="SHI00281.1"/>
    <property type="molecule type" value="Genomic_DNA"/>
</dbReference>